<dbReference type="Proteomes" id="UP001337655">
    <property type="component" value="Unassembled WGS sequence"/>
</dbReference>
<dbReference type="GO" id="GO:0046556">
    <property type="term" value="F:alpha-L-arabinofuranosidase activity"/>
    <property type="evidence" value="ECO:0007669"/>
    <property type="project" value="UniProtKB-EC"/>
</dbReference>
<dbReference type="SUPFAM" id="SSF51445">
    <property type="entry name" value="(Trans)glycosidases"/>
    <property type="match status" value="1"/>
</dbReference>
<keyword evidence="6" id="KW-0378">Hydrolase</keyword>
<dbReference type="Pfam" id="PF22848">
    <property type="entry name" value="ASD1_dom"/>
    <property type="match status" value="1"/>
</dbReference>
<protein>
    <recommendedName>
        <fullName evidence="4">non-reducing end alpha-L-arabinofuranosidase</fullName>
        <ecNumber evidence="4">3.2.1.55</ecNumber>
    </recommendedName>
</protein>
<comment type="similarity">
    <text evidence="3">Belongs to the glycosyl hydrolase 51 family.</text>
</comment>
<comment type="caution">
    <text evidence="11">The sequence shown here is derived from an EMBL/GenBank/DDBJ whole genome shotgun (WGS) entry which is preliminary data.</text>
</comment>
<keyword evidence="12" id="KW-1185">Reference proteome</keyword>
<dbReference type="EMBL" id="JAVRRT010000025">
    <property type="protein sequence ID" value="KAK5163454.1"/>
    <property type="molecule type" value="Genomic_DNA"/>
</dbReference>
<evidence type="ECO:0000256" key="8">
    <source>
        <dbReference type="SAM" id="MobiDB-lite"/>
    </source>
</evidence>
<dbReference type="PANTHER" id="PTHR31776:SF0">
    <property type="entry name" value="ALPHA-L-ARABINOFURANOSIDASE 1"/>
    <property type="match status" value="1"/>
</dbReference>
<comment type="pathway">
    <text evidence="2">Glycan metabolism; L-arabinan degradation.</text>
</comment>
<evidence type="ECO:0000256" key="3">
    <source>
        <dbReference type="ARBA" id="ARBA00007186"/>
    </source>
</evidence>
<evidence type="ECO:0000256" key="6">
    <source>
        <dbReference type="ARBA" id="ARBA00022801"/>
    </source>
</evidence>
<gene>
    <name evidence="11" type="ORF">LTR77_010636</name>
</gene>
<evidence type="ECO:0000256" key="7">
    <source>
        <dbReference type="ARBA" id="ARBA00023180"/>
    </source>
</evidence>
<dbReference type="GO" id="GO:0046373">
    <property type="term" value="P:L-arabinose metabolic process"/>
    <property type="evidence" value="ECO:0007669"/>
    <property type="project" value="InterPro"/>
</dbReference>
<dbReference type="Gene3D" id="3.20.20.80">
    <property type="entry name" value="Glycosidases"/>
    <property type="match status" value="1"/>
</dbReference>
<accession>A0AAV9NYR1</accession>
<dbReference type="InterPro" id="IPR010720">
    <property type="entry name" value="Alpha-L-AF_C"/>
</dbReference>
<dbReference type="GeneID" id="89931961"/>
<sequence length="692" mass="75879">MVAIKYAFAAAACVASTAAIEVSVSSSGGNATGYGQTRYGFLHEDINNSGDGGIYAELVRNRAFQYSRKYPVSTDGYYSINGAKLSIQMLDEPLSEALPASMRVKAPKGGGVVGFENEGYWGMDVKQQPYSGTFWVKGEYHGHFTASLQSNLTDAVFGSTKVKSKCKTGDEWVEHTYELVPTKDAPNSNNTLAITFDAAGAPSGHLDFNFISLFPPTFKDRKNGLRVDVAETLYGWSSVIRFPGGNMLEGNTNRSYWNWKDSIGPLIERPGFAGVWGYQQTHGLGLLEYLEWAEDFEVEFVLAVYAGLSLNGDITPEDKLQRFIDEALEEIEFVRGPADSTWGSRRAELGHPEPFTLEYVEVGNEDWLAGGDKGWNAYFRYRFPLFQQAINEVYPDIEILYSGSAYDTSSPGNYHPPQNPAIGDYHPYREPDDLVDEFDLFDNQTVRHIVGEVAATFVNNGTGFDGDLHPFPWWIGTVGEAVSMIGYERNADRVLGTFYAPVLRNMNRWQWSITLVQFAADPALTTRSTSWYVWDLFALHPITHVLPVESPAGYGPLYYGAGTDEERDGAMVWKGAVYNSTNKADVPISVAFDGVKAGTKAVLDMRTQAEGNPWAYNDPFTGVNVVSTTTEVITANADGVFEFSMPNLSVAVLDTDVSSAGSSSPSGGKKHGGPGHKGHGRPGKPPGFRPKL</sequence>
<dbReference type="RefSeq" id="XP_064653931.1">
    <property type="nucleotide sequence ID" value="XM_064807853.1"/>
</dbReference>
<feature type="compositionally biased region" description="Basic residues" evidence="8">
    <location>
        <begin position="668"/>
        <end position="682"/>
    </location>
</feature>
<evidence type="ECO:0000256" key="2">
    <source>
        <dbReference type="ARBA" id="ARBA00004834"/>
    </source>
</evidence>
<evidence type="ECO:0000313" key="11">
    <source>
        <dbReference type="EMBL" id="KAK5163454.1"/>
    </source>
</evidence>
<dbReference type="AlphaFoldDB" id="A0AAV9NYR1"/>
<comment type="catalytic activity">
    <reaction evidence="1">
        <text>Hydrolysis of terminal non-reducing alpha-L-arabinofuranoside residues in alpha-L-arabinosides.</text>
        <dbReference type="EC" id="3.2.1.55"/>
    </reaction>
</comment>
<feature type="region of interest" description="Disordered" evidence="8">
    <location>
        <begin position="657"/>
        <end position="692"/>
    </location>
</feature>
<dbReference type="InterPro" id="IPR051563">
    <property type="entry name" value="Glycosyl_Hydrolase_51"/>
</dbReference>
<keyword evidence="5 9" id="KW-0732">Signal</keyword>
<feature type="chain" id="PRO_5043496989" description="non-reducing end alpha-L-arabinofuranosidase" evidence="9">
    <location>
        <begin position="20"/>
        <end position="692"/>
    </location>
</feature>
<dbReference type="SMART" id="SM00813">
    <property type="entry name" value="Alpha-L-AF_C"/>
    <property type="match status" value="1"/>
</dbReference>
<feature type="signal peptide" evidence="9">
    <location>
        <begin position="1"/>
        <end position="19"/>
    </location>
</feature>
<organism evidence="11 12">
    <name type="scientific">Saxophila tyrrhenica</name>
    <dbReference type="NCBI Taxonomy" id="1690608"/>
    <lineage>
        <taxon>Eukaryota</taxon>
        <taxon>Fungi</taxon>
        <taxon>Dikarya</taxon>
        <taxon>Ascomycota</taxon>
        <taxon>Pezizomycotina</taxon>
        <taxon>Dothideomycetes</taxon>
        <taxon>Dothideomycetidae</taxon>
        <taxon>Mycosphaerellales</taxon>
        <taxon>Extremaceae</taxon>
        <taxon>Saxophila</taxon>
    </lineage>
</organism>
<feature type="domain" description="Alpha-L-arabinofuranosidase C-terminal" evidence="10">
    <location>
        <begin position="473"/>
        <end position="649"/>
    </location>
</feature>
<evidence type="ECO:0000256" key="9">
    <source>
        <dbReference type="SAM" id="SignalP"/>
    </source>
</evidence>
<dbReference type="EC" id="3.2.1.55" evidence="4"/>
<evidence type="ECO:0000259" key="10">
    <source>
        <dbReference type="SMART" id="SM00813"/>
    </source>
</evidence>
<keyword evidence="7" id="KW-0325">Glycoprotein</keyword>
<reference evidence="11 12" key="1">
    <citation type="submission" date="2023-08" db="EMBL/GenBank/DDBJ databases">
        <title>Black Yeasts Isolated from many extreme environments.</title>
        <authorList>
            <person name="Coleine C."/>
            <person name="Stajich J.E."/>
            <person name="Selbmann L."/>
        </authorList>
    </citation>
    <scope>NUCLEOTIDE SEQUENCE [LARGE SCALE GENOMIC DNA]</scope>
    <source>
        <strain evidence="11 12">CCFEE 5935</strain>
    </source>
</reference>
<evidence type="ECO:0000313" key="12">
    <source>
        <dbReference type="Proteomes" id="UP001337655"/>
    </source>
</evidence>
<dbReference type="Pfam" id="PF06964">
    <property type="entry name" value="Alpha-L-AF_C"/>
    <property type="match status" value="1"/>
</dbReference>
<dbReference type="PANTHER" id="PTHR31776">
    <property type="entry name" value="ALPHA-L-ARABINOFURANOSIDASE 1"/>
    <property type="match status" value="1"/>
</dbReference>
<proteinExistence type="inferred from homology"/>
<evidence type="ECO:0000256" key="4">
    <source>
        <dbReference type="ARBA" id="ARBA00012670"/>
    </source>
</evidence>
<dbReference type="InterPro" id="IPR017853">
    <property type="entry name" value="GH"/>
</dbReference>
<feature type="compositionally biased region" description="Pro residues" evidence="8">
    <location>
        <begin position="683"/>
        <end position="692"/>
    </location>
</feature>
<name>A0AAV9NYR1_9PEZI</name>
<evidence type="ECO:0000256" key="5">
    <source>
        <dbReference type="ARBA" id="ARBA00022729"/>
    </source>
</evidence>
<evidence type="ECO:0000256" key="1">
    <source>
        <dbReference type="ARBA" id="ARBA00001462"/>
    </source>
</evidence>
<dbReference type="InterPro" id="IPR055235">
    <property type="entry name" value="ASD1_cat"/>
</dbReference>